<gene>
    <name evidence="8" type="ORF">DFQ27_001668</name>
</gene>
<evidence type="ECO:0000256" key="6">
    <source>
        <dbReference type="SAM" id="MobiDB-lite"/>
    </source>
</evidence>
<feature type="compositionally biased region" description="Low complexity" evidence="6">
    <location>
        <begin position="700"/>
        <end position="714"/>
    </location>
</feature>
<dbReference type="PROSITE" id="PS00463">
    <property type="entry name" value="ZN2_CY6_FUNGAL_1"/>
    <property type="match status" value="1"/>
</dbReference>
<evidence type="ECO:0000256" key="1">
    <source>
        <dbReference type="ARBA" id="ARBA00004123"/>
    </source>
</evidence>
<dbReference type="Proteomes" id="UP000807716">
    <property type="component" value="Unassembled WGS sequence"/>
</dbReference>
<feature type="domain" description="Zn(2)-C6 fungal-type" evidence="7">
    <location>
        <begin position="13"/>
        <end position="45"/>
    </location>
</feature>
<feature type="region of interest" description="Disordered" evidence="6">
    <location>
        <begin position="1130"/>
        <end position="1169"/>
    </location>
</feature>
<evidence type="ECO:0000313" key="8">
    <source>
        <dbReference type="EMBL" id="KAG0263569.1"/>
    </source>
</evidence>
<evidence type="ECO:0000256" key="3">
    <source>
        <dbReference type="ARBA" id="ARBA00023015"/>
    </source>
</evidence>
<keyword evidence="3" id="KW-0805">Transcription regulation</keyword>
<dbReference type="Pfam" id="PF04082">
    <property type="entry name" value="Fungal_trans"/>
    <property type="match status" value="1"/>
</dbReference>
<dbReference type="InterPro" id="IPR007219">
    <property type="entry name" value="XnlR_reg_dom"/>
</dbReference>
<feature type="region of interest" description="Disordered" evidence="6">
    <location>
        <begin position="893"/>
        <end position="934"/>
    </location>
</feature>
<keyword evidence="4" id="KW-0804">Transcription</keyword>
<dbReference type="Pfam" id="PF00172">
    <property type="entry name" value="Zn_clus"/>
    <property type="match status" value="1"/>
</dbReference>
<sequence length="1169" mass="127946">MTKIKPRLIARISCQECRRRKTRCNFDGQSQKCSTCARIGTPCIFSQKNGTILDIDKVIEENNPHLAYQREKEQRARERAASFSTSSPSTSFLSNAAAIGHGQPAAVAADQGTRPSRSNSLSVLKGRSSPTDELTSVMDRLQIDAFGIAPHTLRSFSQVVGDNDSTSTTPGGSMPSSDTERDHDDETAPNAGLAASVGPTPPPQASLAMPHLLHDPDSINPDVKSTLYHKRRSGSAGSTSTSKSKSSRNKESAIGIDMELIDLYFKHVHPYLLILHKPSFFRRLHDPKDPVPDFLLAAMYAVASNYSTSGHNGKRYLDFWLSRLDATMDKPRLSTIQALLMIIKYHEGVRQTGFYFRTYMYTQMVIVLARELQLHKATPVNIKLDQESHEVRRRLFWAVFVLDQFISVSQGRTMNFREVEPEADMPQIDNEDPNDTEELETILNAVEYIKLSKINHQALILVRKFLTKVVTPEETIPQGMQLAQTAQQWKDNLPERLRLSSNNLPRTPYIAMLHLLYAMCVIMIQRCYCEDPTISHLEIATTSRISCINNANLVTVMTDEIYSKYGMLPLNYPIRGCYFVIYCLIVAATIQYNDLRRGGRNLIVFKRTLALVNIILRSSAAIDIEKEVDLLKTSMEASTHTPVSLPAALLSHNPHPHGFSPYDRPLKPILPAPQRHGSKAAPLYASSSMTSPVRIRKISPKSVSSPAASKPCPADTATAIGTSRDSSLTSPTLVPASSMTNNTKPINQSANDMSPPLSVQDHPSPAYESEERQRSQSVEMDMETPCQAAVTTAAGILGSIPAFTAPQSLPPDFSAFAMAQQQALAAGQATQSLPLSSLGQLLAFQEQQRLQHAQQKQTTPAQSLAEQRLLASSLSAQSNSLDQLTAAEIREQHRLNQQHQQQEFLSRNNATATAATSQPMPAAPTSQPMTTGGGNDAFLSNFANLYHYQQINSDQAQQELISLLSGGPLFPYPGAMNGGDSIPPFAMQQQQQQQQPQQQVSNNHEGLSPSSLSSGFSQTTFHSPPTAPLFSGFSNRNRALSADSDSSMTEGPTVGSIQQCQQHQQSMATKQPTEGAFYKSVLENTPSPDMYSQLDMAGSFQTYLAPEGSLPASMRQIIDETLNVDKILAGQRDGRAPTTLAPSATGAMHDSTDSAAAATSSNLFGVPSS</sequence>
<protein>
    <recommendedName>
        <fullName evidence="7">Zn(2)-C6 fungal-type domain-containing protein</fullName>
    </recommendedName>
</protein>
<proteinExistence type="predicted"/>
<dbReference type="InterPro" id="IPR050815">
    <property type="entry name" value="TF_fung"/>
</dbReference>
<evidence type="ECO:0000256" key="2">
    <source>
        <dbReference type="ARBA" id="ARBA00022723"/>
    </source>
</evidence>
<dbReference type="EMBL" id="JAAAJB010000158">
    <property type="protein sequence ID" value="KAG0263569.1"/>
    <property type="molecule type" value="Genomic_DNA"/>
</dbReference>
<dbReference type="PROSITE" id="PS50048">
    <property type="entry name" value="ZN2_CY6_FUNGAL_2"/>
    <property type="match status" value="1"/>
</dbReference>
<evidence type="ECO:0000256" key="4">
    <source>
        <dbReference type="ARBA" id="ARBA00023163"/>
    </source>
</evidence>
<comment type="subcellular location">
    <subcellularLocation>
        <location evidence="1">Nucleus</location>
    </subcellularLocation>
</comment>
<feature type="region of interest" description="Disordered" evidence="6">
    <location>
        <begin position="972"/>
        <end position="1071"/>
    </location>
</feature>
<accession>A0A9P6Q9N9</accession>
<evidence type="ECO:0000313" key="9">
    <source>
        <dbReference type="Proteomes" id="UP000807716"/>
    </source>
</evidence>
<feature type="compositionally biased region" description="Polar residues" evidence="6">
    <location>
        <begin position="1032"/>
        <end position="1050"/>
    </location>
</feature>
<feature type="region of interest" description="Disordered" evidence="6">
    <location>
        <begin position="159"/>
        <end position="250"/>
    </location>
</feature>
<feature type="compositionally biased region" description="Low complexity" evidence="6">
    <location>
        <begin position="234"/>
        <end position="244"/>
    </location>
</feature>
<dbReference type="OrthoDB" id="2283631at2759"/>
<reference evidence="8" key="1">
    <citation type="journal article" date="2020" name="Fungal Divers.">
        <title>Resolving the Mortierellaceae phylogeny through synthesis of multi-gene phylogenetics and phylogenomics.</title>
        <authorList>
            <person name="Vandepol N."/>
            <person name="Liber J."/>
            <person name="Desiro A."/>
            <person name="Na H."/>
            <person name="Kennedy M."/>
            <person name="Barry K."/>
            <person name="Grigoriev I.V."/>
            <person name="Miller A.N."/>
            <person name="O'Donnell K."/>
            <person name="Stajich J.E."/>
            <person name="Bonito G."/>
        </authorList>
    </citation>
    <scope>NUCLEOTIDE SEQUENCE</scope>
    <source>
        <strain evidence="8">BC1065</strain>
    </source>
</reference>
<comment type="caution">
    <text evidence="8">The sequence shown here is derived from an EMBL/GenBank/DDBJ whole genome shotgun (WGS) entry which is preliminary data.</text>
</comment>
<dbReference type="CDD" id="cd00067">
    <property type="entry name" value="GAL4"/>
    <property type="match status" value="1"/>
</dbReference>
<dbReference type="InterPro" id="IPR001138">
    <property type="entry name" value="Zn2Cys6_DnaBD"/>
</dbReference>
<keyword evidence="5" id="KW-0539">Nucleus</keyword>
<dbReference type="Gene3D" id="4.10.240.10">
    <property type="entry name" value="Zn(2)-C6 fungal-type DNA-binding domain"/>
    <property type="match status" value="1"/>
</dbReference>
<dbReference type="SMART" id="SM00906">
    <property type="entry name" value="Fungal_trans"/>
    <property type="match status" value="1"/>
</dbReference>
<dbReference type="AlphaFoldDB" id="A0A9P6Q9N9"/>
<evidence type="ECO:0000259" key="7">
    <source>
        <dbReference type="PROSITE" id="PS50048"/>
    </source>
</evidence>
<feature type="compositionally biased region" description="Low complexity" evidence="6">
    <location>
        <begin position="988"/>
        <end position="999"/>
    </location>
</feature>
<feature type="region of interest" description="Disordered" evidence="6">
    <location>
        <begin position="103"/>
        <end position="132"/>
    </location>
</feature>
<dbReference type="GO" id="GO:0000981">
    <property type="term" value="F:DNA-binding transcription factor activity, RNA polymerase II-specific"/>
    <property type="evidence" value="ECO:0007669"/>
    <property type="project" value="InterPro"/>
</dbReference>
<dbReference type="SUPFAM" id="SSF57701">
    <property type="entry name" value="Zn2/Cys6 DNA-binding domain"/>
    <property type="match status" value="1"/>
</dbReference>
<organism evidence="8 9">
    <name type="scientific">Actinomortierella ambigua</name>
    <dbReference type="NCBI Taxonomy" id="1343610"/>
    <lineage>
        <taxon>Eukaryota</taxon>
        <taxon>Fungi</taxon>
        <taxon>Fungi incertae sedis</taxon>
        <taxon>Mucoromycota</taxon>
        <taxon>Mortierellomycotina</taxon>
        <taxon>Mortierellomycetes</taxon>
        <taxon>Mortierellales</taxon>
        <taxon>Mortierellaceae</taxon>
        <taxon>Actinomortierella</taxon>
    </lineage>
</organism>
<feature type="compositionally biased region" description="Low complexity" evidence="6">
    <location>
        <begin position="1006"/>
        <end position="1017"/>
    </location>
</feature>
<dbReference type="InterPro" id="IPR036864">
    <property type="entry name" value="Zn2-C6_fun-type_DNA-bd_sf"/>
</dbReference>
<dbReference type="GO" id="GO:0008270">
    <property type="term" value="F:zinc ion binding"/>
    <property type="evidence" value="ECO:0007669"/>
    <property type="project" value="InterPro"/>
</dbReference>
<feature type="compositionally biased region" description="Polar residues" evidence="6">
    <location>
        <begin position="719"/>
        <end position="752"/>
    </location>
</feature>
<dbReference type="GO" id="GO:0006351">
    <property type="term" value="P:DNA-templated transcription"/>
    <property type="evidence" value="ECO:0007669"/>
    <property type="project" value="InterPro"/>
</dbReference>
<evidence type="ECO:0000256" key="5">
    <source>
        <dbReference type="ARBA" id="ARBA00023242"/>
    </source>
</evidence>
<keyword evidence="9" id="KW-1185">Reference proteome</keyword>
<feature type="compositionally biased region" description="Low complexity" evidence="6">
    <location>
        <begin position="164"/>
        <end position="177"/>
    </location>
</feature>
<keyword evidence="2" id="KW-0479">Metal-binding</keyword>
<dbReference type="PANTHER" id="PTHR47338:SF5">
    <property type="entry name" value="ZN(II)2CYS6 TRANSCRIPTION FACTOR (EUROFUNG)"/>
    <property type="match status" value="1"/>
</dbReference>
<dbReference type="GO" id="GO:0005634">
    <property type="term" value="C:nucleus"/>
    <property type="evidence" value="ECO:0007669"/>
    <property type="project" value="UniProtKB-SubCell"/>
</dbReference>
<dbReference type="GO" id="GO:0003677">
    <property type="term" value="F:DNA binding"/>
    <property type="evidence" value="ECO:0007669"/>
    <property type="project" value="InterPro"/>
</dbReference>
<name>A0A9P6Q9N9_9FUNG</name>
<dbReference type="CDD" id="cd12148">
    <property type="entry name" value="fungal_TF_MHR"/>
    <property type="match status" value="1"/>
</dbReference>
<dbReference type="PANTHER" id="PTHR47338">
    <property type="entry name" value="ZN(II)2CYS6 TRANSCRIPTION FACTOR (EUROFUNG)-RELATED"/>
    <property type="match status" value="1"/>
</dbReference>
<feature type="region of interest" description="Disordered" evidence="6">
    <location>
        <begin position="661"/>
        <end position="780"/>
    </location>
</feature>
<feature type="compositionally biased region" description="Polar residues" evidence="6">
    <location>
        <begin position="113"/>
        <end position="132"/>
    </location>
</feature>